<dbReference type="PANTHER" id="PTHR48249">
    <property type="entry name" value="MEDIATOR OF RNA POLYMERASE II TRANSCRIPTION SUBUNIT 13"/>
    <property type="match status" value="1"/>
</dbReference>
<dbReference type="Proteomes" id="UP001590950">
    <property type="component" value="Unassembled WGS sequence"/>
</dbReference>
<keyword evidence="6 11" id="KW-0010">Activator</keyword>
<protein>
    <recommendedName>
        <fullName evidence="3 11">Mediator of RNA polymerase II transcription subunit 13</fullName>
    </recommendedName>
    <alternativeName>
        <fullName evidence="10 11">Mediator complex subunit 13</fullName>
    </alternativeName>
</protein>
<dbReference type="InterPro" id="IPR021643">
    <property type="entry name" value="Mediator_Med13_N"/>
</dbReference>
<organism evidence="16 17">
    <name type="scientific">Stereocaulon virgatum</name>
    <dbReference type="NCBI Taxonomy" id="373712"/>
    <lineage>
        <taxon>Eukaryota</taxon>
        <taxon>Fungi</taxon>
        <taxon>Dikarya</taxon>
        <taxon>Ascomycota</taxon>
        <taxon>Pezizomycotina</taxon>
        <taxon>Lecanoromycetes</taxon>
        <taxon>OSLEUM clade</taxon>
        <taxon>Lecanoromycetidae</taxon>
        <taxon>Lecanorales</taxon>
        <taxon>Lecanorineae</taxon>
        <taxon>Stereocaulaceae</taxon>
        <taxon>Stereocaulon</taxon>
    </lineage>
</organism>
<comment type="function">
    <text evidence="9 11">Component of the SRB8-11 complex. The SRB8-11 complex is a regulatory module of the Mediator complex which is itself involved in regulation of basal and activated RNA polymerase II-dependent transcription. The SRB8-11 complex may be involved in the transcriptional repression of a subset of genes regulated by Mediator. It may inhibit the association of the Mediator complex with RNA polymerase II to form the holoenzyme complex.</text>
</comment>
<reference evidence="16 17" key="1">
    <citation type="submission" date="2024-09" db="EMBL/GenBank/DDBJ databases">
        <title>Rethinking Asexuality: The Enigmatic Case of Functional Sexual Genes in Lepraria (Stereocaulaceae).</title>
        <authorList>
            <person name="Doellman M."/>
            <person name="Sun Y."/>
            <person name="Barcenas-Pena A."/>
            <person name="Lumbsch H.T."/>
            <person name="Grewe F."/>
        </authorList>
    </citation>
    <scope>NUCLEOTIDE SEQUENCE [LARGE SCALE GENOMIC DNA]</scope>
    <source>
        <strain evidence="16 17">Mercado 3170</strain>
    </source>
</reference>
<evidence type="ECO:0000259" key="13">
    <source>
        <dbReference type="Pfam" id="PF06333"/>
    </source>
</evidence>
<proteinExistence type="inferred from homology"/>
<feature type="domain" description="Mediator complex subunit Med13 C-terminal" evidence="13">
    <location>
        <begin position="1149"/>
        <end position="1461"/>
    </location>
</feature>
<dbReference type="InterPro" id="IPR041285">
    <property type="entry name" value="MID_MedPIWI"/>
</dbReference>
<evidence type="ECO:0000256" key="5">
    <source>
        <dbReference type="ARBA" id="ARBA00023015"/>
    </source>
</evidence>
<feature type="region of interest" description="Disordered" evidence="12">
    <location>
        <begin position="579"/>
        <end position="629"/>
    </location>
</feature>
<evidence type="ECO:0000259" key="15">
    <source>
        <dbReference type="Pfam" id="PF18296"/>
    </source>
</evidence>
<keyword evidence="7 11" id="KW-0804">Transcription</keyword>
<feature type="compositionally biased region" description="Polar residues" evidence="12">
    <location>
        <begin position="1310"/>
        <end position="1326"/>
    </location>
</feature>
<evidence type="ECO:0000313" key="17">
    <source>
        <dbReference type="Proteomes" id="UP001590950"/>
    </source>
</evidence>
<comment type="subunit">
    <text evidence="11">Component of the SRB8-11 complex, which itself associates with the Mediator complex.</text>
</comment>
<comment type="caution">
    <text evidence="16">The sequence shown here is derived from an EMBL/GenBank/DDBJ whole genome shotgun (WGS) entry which is preliminary data.</text>
</comment>
<feature type="compositionally biased region" description="Acidic residues" evidence="12">
    <location>
        <begin position="620"/>
        <end position="629"/>
    </location>
</feature>
<gene>
    <name evidence="16" type="ORF">N7G274_002432</name>
</gene>
<dbReference type="Pfam" id="PF06333">
    <property type="entry name" value="Med13_C"/>
    <property type="match status" value="1"/>
</dbReference>
<evidence type="ECO:0000256" key="8">
    <source>
        <dbReference type="ARBA" id="ARBA00023242"/>
    </source>
</evidence>
<sequence>MDFPNDVATNVFRIDDVKEIAWAFYTETSRDCRELQEDLLDDEETGIGGNLSLAECALRQKGNHVHPDEDNRGIWVFSLSKPEEDGVSQFLNSVGFTYSISGVLRSGDVDWASYQDGTVQKHETVSNAPASIVKGSAEANTHTLRMHNKSESQAMSYGMDIAQYHKPNSRQGFTTTEIYPRIIAAILQSFSYSVADHGDLLRVGPNTFTESRTLGERLVEDLAWQWPTAKTSTISIQVKWLSSGTLIVAYSRRHIIRLYRASHFLPDDRRSGLSRGVRLLLCPSGMTAGLQALEEIPKTHPLHRSGMQLKSSISARLARIGYSVPQDSRWLRVLIEHDLSSRGSQRNTNCPRNASITIWPSQLCLCTGPAALDDGRLRDLVYGPTDNSPMDALAKAESWLLGKAARQKALKNQRRKDDSELQKVKENRESDDDDDLSDIELQANPYIASQDISGIYPTPPDGIPTNILDSSPKNNLPTSGIGNEEDAGSTPSALSRPYEEHGNEDIYGEMDIDMFASNGLTEADFRFFDEPGINEGTLQEEPTQIMVDDDVEGGIITDPASATMSSEDNTVQLIQSNQADSAEQNLSQRDWERLQEQGVSSDANPGQETGLQKAPKDVDEVTDVEEEATDEVAGVFEYFDNEHSSRQRTSFDAVRFERSSNSFDRKYALRGRYAFDVDDLPMPSRPGKQTLRDGDEVPQVGMARARGSSIDDDLETDQTDGESSTQSCDLPNEYEDAVAKEQRQHPQSRKRKRDGLEDPEESLRLLASASPRETSAEWRPEASLSFPTQALSFTGTETEYKELLAIEPMSDTSHNVLFVGKDNTFIRVAQMVADQAVSGPETYQSSLERNLEMDSGVMMASDQRMESIVGKLFSSCGKISKRCTLREYASLRDREVSSVSEPTLLQQHQRMPKAFYPAKPAAAAQDVFKLQAPYTCVRRTGAPMDISASALRFWEELSLAPAHGSKNVNAFCIFATNVAASDDVTRFLNMTKGAYQSCNLGLHDLGAGLSDYSDGLVHVPTDDSSVEESLPPLISACKLLGTRLGHLRLQGGDFVIYMVDSSTANRTVPDLCAAFLDMFEAYNATLREQHIDHPNDMVLRILPSSLICSTAFIPMPTPADYRKLAFDVYDRCSPSQTTIRKLQHRSLSAPAVYLARAIPKAIDLKLTPESSAPRLRSDNCIHVAYAWASGDHWLTAAWTDNHGMLSWNACYCFGEEDGTPWESFTDIAREIWETTLDLMQGHSSWRVFLCKDSPAVKRELDAWQDILVDLNKRQVSATFLILDIDPLLEFPVQETTNRIAELASNSITTPGASLQSNAASPDISSFGTTPGGPPQVSTPPPSTAYTEHDVEARLIDMSDETWGVLMNSPSEASSLSESRTSDSCPALASGYLIKRAGPRDEDGLTRVGIKLLYGQTSHRTVLKEVLGMYGGLALLARARAIGNAETRDLAKGLLPYHITAARKAHAAVSATMRYGNG</sequence>
<keyword evidence="5 11" id="KW-0805">Transcription regulation</keyword>
<dbReference type="InterPro" id="IPR009401">
    <property type="entry name" value="Med13_C"/>
</dbReference>
<feature type="compositionally biased region" description="Polar residues" evidence="12">
    <location>
        <begin position="579"/>
        <end position="588"/>
    </location>
</feature>
<evidence type="ECO:0000256" key="7">
    <source>
        <dbReference type="ARBA" id="ARBA00023163"/>
    </source>
</evidence>
<keyword evidence="8 11" id="KW-0539">Nucleus</keyword>
<feature type="compositionally biased region" description="Acidic residues" evidence="12">
    <location>
        <begin position="710"/>
        <end position="720"/>
    </location>
</feature>
<feature type="compositionally biased region" description="Polar residues" evidence="12">
    <location>
        <begin position="597"/>
        <end position="610"/>
    </location>
</feature>
<evidence type="ECO:0000256" key="11">
    <source>
        <dbReference type="RuleBase" id="RU364134"/>
    </source>
</evidence>
<feature type="region of interest" description="Disordered" evidence="12">
    <location>
        <begin position="409"/>
        <end position="437"/>
    </location>
</feature>
<feature type="region of interest" description="Disordered" evidence="12">
    <location>
        <begin position="677"/>
        <end position="760"/>
    </location>
</feature>
<evidence type="ECO:0000256" key="3">
    <source>
        <dbReference type="ARBA" id="ARBA00019618"/>
    </source>
</evidence>
<evidence type="ECO:0000256" key="12">
    <source>
        <dbReference type="SAM" id="MobiDB-lite"/>
    </source>
</evidence>
<evidence type="ECO:0000256" key="1">
    <source>
        <dbReference type="ARBA" id="ARBA00004123"/>
    </source>
</evidence>
<evidence type="ECO:0000313" key="16">
    <source>
        <dbReference type="EMBL" id="KAL2044658.1"/>
    </source>
</evidence>
<dbReference type="Pfam" id="PF18296">
    <property type="entry name" value="MID_MedPIWI"/>
    <property type="match status" value="1"/>
</dbReference>
<feature type="compositionally biased region" description="Polar residues" evidence="12">
    <location>
        <begin position="467"/>
        <end position="481"/>
    </location>
</feature>
<evidence type="ECO:0000259" key="14">
    <source>
        <dbReference type="Pfam" id="PF11597"/>
    </source>
</evidence>
<accession>A0ABR4AHT8</accession>
<evidence type="ECO:0000256" key="10">
    <source>
        <dbReference type="ARBA" id="ARBA00032008"/>
    </source>
</evidence>
<evidence type="ECO:0000256" key="6">
    <source>
        <dbReference type="ARBA" id="ARBA00023159"/>
    </source>
</evidence>
<feature type="compositionally biased region" description="Pro residues" evidence="12">
    <location>
        <begin position="1331"/>
        <end position="1342"/>
    </location>
</feature>
<evidence type="ECO:0000256" key="4">
    <source>
        <dbReference type="ARBA" id="ARBA00022491"/>
    </source>
</evidence>
<dbReference type="Pfam" id="PF11597">
    <property type="entry name" value="Med13_N"/>
    <property type="match status" value="1"/>
</dbReference>
<feature type="region of interest" description="Disordered" evidence="12">
    <location>
        <begin position="450"/>
        <end position="499"/>
    </location>
</feature>
<evidence type="ECO:0000256" key="9">
    <source>
        <dbReference type="ARBA" id="ARBA00025661"/>
    </source>
</evidence>
<dbReference type="EMBL" id="JBEFKJ010000008">
    <property type="protein sequence ID" value="KAL2044658.1"/>
    <property type="molecule type" value="Genomic_DNA"/>
</dbReference>
<comment type="subcellular location">
    <subcellularLocation>
        <location evidence="1 11">Nucleus</location>
    </subcellularLocation>
</comment>
<evidence type="ECO:0000256" key="2">
    <source>
        <dbReference type="ARBA" id="ARBA00009354"/>
    </source>
</evidence>
<feature type="compositionally biased region" description="Basic and acidic residues" evidence="12">
    <location>
        <begin position="415"/>
        <end position="428"/>
    </location>
</feature>
<feature type="domain" description="MID" evidence="15">
    <location>
        <begin position="966"/>
        <end position="1133"/>
    </location>
</feature>
<keyword evidence="17" id="KW-1185">Reference proteome</keyword>
<dbReference type="InterPro" id="IPR051139">
    <property type="entry name" value="Mediator_complx_sub13"/>
</dbReference>
<feature type="region of interest" description="Disordered" evidence="12">
    <location>
        <begin position="1310"/>
        <end position="1344"/>
    </location>
</feature>
<name>A0ABR4AHT8_9LECA</name>
<feature type="domain" description="Mediator complex subunit Med13 N-terminal" evidence="14">
    <location>
        <begin position="1"/>
        <end position="366"/>
    </location>
</feature>
<dbReference type="PANTHER" id="PTHR48249:SF3">
    <property type="entry name" value="MEDIATOR OF RNA POLYMERASE II TRANSCRIPTION SUBUNIT 13"/>
    <property type="match status" value="1"/>
</dbReference>
<comment type="similarity">
    <text evidence="2 11">Belongs to the Mediator complex subunit 13 family.</text>
</comment>
<keyword evidence="4 11" id="KW-0678">Repressor</keyword>